<reference evidence="7 8" key="1">
    <citation type="submission" date="2013-08" db="EMBL/GenBank/DDBJ databases">
        <authorList>
            <person name="Durkin A.S."/>
            <person name="Haft D.R."/>
            <person name="McCorrison J."/>
            <person name="Torralba M."/>
            <person name="Gillis M."/>
            <person name="Haft D.H."/>
            <person name="Methe B."/>
            <person name="Sutton G."/>
            <person name="Nelson K.E."/>
        </authorList>
    </citation>
    <scope>NUCLEOTIDE SEQUENCE [LARGE SCALE GENOMIC DNA]</scope>
    <source>
        <strain evidence="6 8">ATCC 35536</strain>
        <strain evidence="5 7">VPI DR56BR1116</strain>
    </source>
</reference>
<evidence type="ECO:0000313" key="8">
    <source>
        <dbReference type="Proteomes" id="UP000016646"/>
    </source>
</evidence>
<dbReference type="Pfam" id="PF13183">
    <property type="entry name" value="Fer4_8"/>
    <property type="match status" value="1"/>
</dbReference>
<dbReference type="Proteomes" id="UP000016412">
    <property type="component" value="Unassembled WGS sequence"/>
</dbReference>
<evidence type="ECO:0000313" key="5">
    <source>
        <dbReference type="EMBL" id="ERF59956.1"/>
    </source>
</evidence>
<sequence length="466" mass="50172">MKMIPAIYTSEGNLVKGAVNGFLQPVVTIPLSHETHTPSVCLVRQGDRVREGDIIAVPASNASSRYGAKLHASVPGIVEDIVSCISPNGREEDAVKIRLSGRFSYLGKKRFSENWRALPASAIVQRIADAGVINTFDTTEPASLASQIDGVGLHGRRVLVVRLYDDDPKRVTDSVLSKAFFNDIQTGAFITSRALGDAGIVFACDAQEMQKRKAEQGTTNTTRKVKAYEDPSPLQSALQDFASDRVKDSPVPVCFVPVDITEYPAGFRNEIIAAVKKSAKEKPFDGISSECVFADASAMIAVHNALRYGVPSVEQYVYVSGECVPAAGLMKVRIGTTMRFLAEQCGGLKRPPAAVIVNGLMLGSFAASLDAPVTKYVKSVSFLPMHRIPDQSEQACVRCGECRVVCPRHLSPDILYRHAAGGAEVSKEYIESAALCSGCGLCNSVCPSRLSISQAIKRIRYSGEPI</sequence>
<dbReference type="EMBL" id="AVQI01000065">
    <property type="protein sequence ID" value="ERK00791.1"/>
    <property type="molecule type" value="Genomic_DNA"/>
</dbReference>
<dbReference type="AlphaFoldDB" id="U2L8X7"/>
<dbReference type="Pfam" id="PF13375">
    <property type="entry name" value="RnfC_N"/>
    <property type="match status" value="1"/>
</dbReference>
<dbReference type="Gene3D" id="3.30.70.20">
    <property type="match status" value="1"/>
</dbReference>
<dbReference type="GO" id="GO:0016020">
    <property type="term" value="C:membrane"/>
    <property type="evidence" value="ECO:0007669"/>
    <property type="project" value="InterPro"/>
</dbReference>
<feature type="domain" description="4Fe-4S ferredoxin-type" evidence="4">
    <location>
        <begin position="426"/>
        <end position="455"/>
    </location>
</feature>
<dbReference type="SUPFAM" id="SSF142984">
    <property type="entry name" value="Nqo1 middle domain-like"/>
    <property type="match status" value="1"/>
</dbReference>
<dbReference type="GO" id="GO:0009055">
    <property type="term" value="F:electron transfer activity"/>
    <property type="evidence" value="ECO:0007669"/>
    <property type="project" value="InterPro"/>
</dbReference>
<evidence type="ECO:0000259" key="4">
    <source>
        <dbReference type="PROSITE" id="PS51379"/>
    </source>
</evidence>
<evidence type="ECO:0000256" key="3">
    <source>
        <dbReference type="ARBA" id="ARBA00023014"/>
    </source>
</evidence>
<gene>
    <name evidence="6" type="ORF">HMPREF0860_2419</name>
    <name evidence="5" type="ORF">HMPREF1325_0554</name>
</gene>
<dbReference type="PANTHER" id="PTHR43034">
    <property type="entry name" value="ION-TRANSLOCATING OXIDOREDUCTASE COMPLEX SUBUNIT C"/>
    <property type="match status" value="1"/>
</dbReference>
<dbReference type="InterPro" id="IPR010208">
    <property type="entry name" value="Ion_transpt_RnfC/RsxC"/>
</dbReference>
<dbReference type="eggNOG" id="COG4656">
    <property type="taxonomic scope" value="Bacteria"/>
</dbReference>
<keyword evidence="2" id="KW-0408">Iron</keyword>
<dbReference type="PANTHER" id="PTHR43034:SF2">
    <property type="entry name" value="ION-TRANSLOCATING OXIDOREDUCTASE COMPLEX SUBUNIT C"/>
    <property type="match status" value="1"/>
</dbReference>
<protein>
    <submittedName>
        <fullName evidence="5">4Fe-4S dicluster domain protein</fullName>
    </submittedName>
</protein>
<dbReference type="RefSeq" id="WP_021331069.1">
    <property type="nucleotide sequence ID" value="NZ_AUZJ01000053.1"/>
</dbReference>
<evidence type="ECO:0000256" key="1">
    <source>
        <dbReference type="ARBA" id="ARBA00022723"/>
    </source>
</evidence>
<dbReference type="PATRIC" id="fig|1125725.3.peg.2081"/>
<dbReference type="GO" id="GO:0051539">
    <property type="term" value="F:4 iron, 4 sulfur cluster binding"/>
    <property type="evidence" value="ECO:0007669"/>
    <property type="project" value="InterPro"/>
</dbReference>
<proteinExistence type="predicted"/>
<evidence type="ECO:0000256" key="2">
    <source>
        <dbReference type="ARBA" id="ARBA00023004"/>
    </source>
</evidence>
<keyword evidence="3" id="KW-0411">Iron-sulfur</keyword>
<dbReference type="PROSITE" id="PS00198">
    <property type="entry name" value="4FE4S_FER_1"/>
    <property type="match status" value="1"/>
</dbReference>
<feature type="domain" description="4Fe-4S ferredoxin-type" evidence="4">
    <location>
        <begin position="387"/>
        <end position="417"/>
    </location>
</feature>
<evidence type="ECO:0000313" key="6">
    <source>
        <dbReference type="EMBL" id="ERK00791.1"/>
    </source>
</evidence>
<dbReference type="InterPro" id="IPR017896">
    <property type="entry name" value="4Fe4S_Fe-S-bd"/>
</dbReference>
<dbReference type="GO" id="GO:0046872">
    <property type="term" value="F:metal ion binding"/>
    <property type="evidence" value="ECO:0007669"/>
    <property type="project" value="UniProtKB-KW"/>
</dbReference>
<keyword evidence="8" id="KW-1185">Reference proteome</keyword>
<dbReference type="SUPFAM" id="SSF46548">
    <property type="entry name" value="alpha-helical ferredoxin"/>
    <property type="match status" value="1"/>
</dbReference>
<dbReference type="OrthoDB" id="358646at2"/>
<dbReference type="STRING" id="1125725.HMPREF1325_0554"/>
<dbReference type="Proteomes" id="UP000016646">
    <property type="component" value="Unassembled WGS sequence"/>
</dbReference>
<name>U2L8X7_TRESO</name>
<dbReference type="PROSITE" id="PS51379">
    <property type="entry name" value="4FE4S_FER_2"/>
    <property type="match status" value="2"/>
</dbReference>
<dbReference type="EMBL" id="AUZJ01000053">
    <property type="protein sequence ID" value="ERF59956.1"/>
    <property type="molecule type" value="Genomic_DNA"/>
</dbReference>
<dbReference type="InterPro" id="IPR017900">
    <property type="entry name" value="4Fe4S_Fe_S_CS"/>
</dbReference>
<dbReference type="InterPro" id="IPR026902">
    <property type="entry name" value="RnfC_N"/>
</dbReference>
<organism evidence="5 7">
    <name type="scientific">Treponema socranskii subsp. socranskii VPI DR56BR1116 = ATCC 35536</name>
    <dbReference type="NCBI Taxonomy" id="1125725"/>
    <lineage>
        <taxon>Bacteria</taxon>
        <taxon>Pseudomonadati</taxon>
        <taxon>Spirochaetota</taxon>
        <taxon>Spirochaetia</taxon>
        <taxon>Spirochaetales</taxon>
        <taxon>Treponemataceae</taxon>
        <taxon>Treponema</taxon>
    </lineage>
</organism>
<comment type="caution">
    <text evidence="5">The sequence shown here is derived from an EMBL/GenBank/DDBJ whole genome shotgun (WGS) entry which is preliminary data.</text>
</comment>
<accession>U2L8X7</accession>
<evidence type="ECO:0000313" key="7">
    <source>
        <dbReference type="Proteomes" id="UP000016412"/>
    </source>
</evidence>
<keyword evidence="1" id="KW-0479">Metal-binding</keyword>